<dbReference type="NCBIfam" id="TIGR00167">
    <property type="entry name" value="cbbA"/>
    <property type="match status" value="1"/>
</dbReference>
<evidence type="ECO:0000313" key="1">
    <source>
        <dbReference type="EMBL" id="SUZ93925.1"/>
    </source>
</evidence>
<dbReference type="GO" id="GO:0008270">
    <property type="term" value="F:zinc ion binding"/>
    <property type="evidence" value="ECO:0007669"/>
    <property type="project" value="InterPro"/>
</dbReference>
<dbReference type="PANTHER" id="PTHR30304">
    <property type="entry name" value="D-TAGATOSE-1,6-BISPHOSPHATE ALDOLASE"/>
    <property type="match status" value="1"/>
</dbReference>
<reference evidence="1" key="1">
    <citation type="submission" date="2018-05" db="EMBL/GenBank/DDBJ databases">
        <authorList>
            <person name="Lanie J.A."/>
            <person name="Ng W.-L."/>
            <person name="Kazmierczak K.M."/>
            <person name="Andrzejewski T.M."/>
            <person name="Davidsen T.M."/>
            <person name="Wayne K.J."/>
            <person name="Tettelin H."/>
            <person name="Glass J.I."/>
            <person name="Rusch D."/>
            <person name="Podicherti R."/>
            <person name="Tsui H.-C.T."/>
            <person name="Winkler M.E."/>
        </authorList>
    </citation>
    <scope>NUCLEOTIDE SEQUENCE</scope>
</reference>
<dbReference type="AlphaFoldDB" id="A0A381RPW0"/>
<accession>A0A381RPW0</accession>
<organism evidence="1">
    <name type="scientific">marine metagenome</name>
    <dbReference type="NCBI Taxonomy" id="408172"/>
    <lineage>
        <taxon>unclassified sequences</taxon>
        <taxon>metagenomes</taxon>
        <taxon>ecological metagenomes</taxon>
    </lineage>
</organism>
<dbReference type="Pfam" id="PF01116">
    <property type="entry name" value="F_bP_aldolase"/>
    <property type="match status" value="1"/>
</dbReference>
<dbReference type="PANTHER" id="PTHR30304:SF0">
    <property type="entry name" value="D-TAGATOSE-1,6-BISPHOSPHATE ALDOLASE SUBUNIT GATY-RELATED"/>
    <property type="match status" value="1"/>
</dbReference>
<dbReference type="PIRSF" id="PIRSF001359">
    <property type="entry name" value="F_bP_aldolase_II"/>
    <property type="match status" value="1"/>
</dbReference>
<dbReference type="InterPro" id="IPR013785">
    <property type="entry name" value="Aldolase_TIM"/>
</dbReference>
<dbReference type="InterPro" id="IPR000771">
    <property type="entry name" value="FBA_II"/>
</dbReference>
<protein>
    <recommendedName>
        <fullName evidence="2">Ketose-bisphosphate aldolase</fullName>
    </recommendedName>
</protein>
<sequence>VLASTQEILDQAIEGGFAVGAFNVYNLEGAKAVVQAAEQEHLPVIIQIHPKSILAGSKALPALCLAAAKEATVLVSVHLDHSDSEDAIRASLTAGIRSVMADGSSLKFDMNVIFTRQCVKNVHSAGGFVEGELGRLSGTEEGLTISEYEARYTNPEQAYEFCIKTGLDALAICIGNVHGKYLREPELDFGRLSSIKEAVSVPLVLHGGSGLPENTVRRAIELGVRKLNVNTELRNAYLGSLRDSLNLNKPDITNVMDNAVEAMTSVVVEKIRQFAGK</sequence>
<dbReference type="Gene3D" id="3.20.20.70">
    <property type="entry name" value="Aldolase class I"/>
    <property type="match status" value="1"/>
</dbReference>
<name>A0A381RPW0_9ZZZZ</name>
<dbReference type="GO" id="GO:0005975">
    <property type="term" value="P:carbohydrate metabolic process"/>
    <property type="evidence" value="ECO:0007669"/>
    <property type="project" value="InterPro"/>
</dbReference>
<proteinExistence type="predicted"/>
<feature type="non-terminal residue" evidence="1">
    <location>
        <position position="1"/>
    </location>
</feature>
<dbReference type="CDD" id="cd00947">
    <property type="entry name" value="TBP_aldolase_IIB"/>
    <property type="match status" value="1"/>
</dbReference>
<dbReference type="SUPFAM" id="SSF51569">
    <property type="entry name" value="Aldolase"/>
    <property type="match status" value="1"/>
</dbReference>
<dbReference type="EMBL" id="UINC01002188">
    <property type="protein sequence ID" value="SUZ93925.1"/>
    <property type="molecule type" value="Genomic_DNA"/>
</dbReference>
<dbReference type="InterPro" id="IPR050246">
    <property type="entry name" value="Class_II_FBP_aldolase"/>
</dbReference>
<evidence type="ECO:0008006" key="2">
    <source>
        <dbReference type="Google" id="ProtNLM"/>
    </source>
</evidence>
<dbReference type="GO" id="GO:0016832">
    <property type="term" value="F:aldehyde-lyase activity"/>
    <property type="evidence" value="ECO:0007669"/>
    <property type="project" value="InterPro"/>
</dbReference>
<gene>
    <name evidence="1" type="ORF">METZ01_LOCUS46779</name>
</gene>